<reference evidence="2 3" key="1">
    <citation type="submission" date="2024-04" db="EMBL/GenBank/DDBJ databases">
        <authorList>
            <person name="Waldvogel A.-M."/>
            <person name="Schoenle A."/>
        </authorList>
    </citation>
    <scope>NUCLEOTIDE SEQUENCE [LARGE SCALE GENOMIC DNA]</scope>
</reference>
<name>A0AAV2MP51_KNICA</name>
<protein>
    <recommendedName>
        <fullName evidence="4">Secreted protein</fullName>
    </recommendedName>
</protein>
<feature type="chain" id="PRO_5043640465" description="Secreted protein" evidence="1">
    <location>
        <begin position="24"/>
        <end position="91"/>
    </location>
</feature>
<dbReference type="Proteomes" id="UP001497482">
    <property type="component" value="Chromosome 9"/>
</dbReference>
<evidence type="ECO:0008006" key="4">
    <source>
        <dbReference type="Google" id="ProtNLM"/>
    </source>
</evidence>
<organism evidence="2 3">
    <name type="scientific">Knipowitschia caucasica</name>
    <name type="common">Caucasian dwarf goby</name>
    <name type="synonym">Pomatoschistus caucasicus</name>
    <dbReference type="NCBI Taxonomy" id="637954"/>
    <lineage>
        <taxon>Eukaryota</taxon>
        <taxon>Metazoa</taxon>
        <taxon>Chordata</taxon>
        <taxon>Craniata</taxon>
        <taxon>Vertebrata</taxon>
        <taxon>Euteleostomi</taxon>
        <taxon>Actinopterygii</taxon>
        <taxon>Neopterygii</taxon>
        <taxon>Teleostei</taxon>
        <taxon>Neoteleostei</taxon>
        <taxon>Acanthomorphata</taxon>
        <taxon>Gobiaria</taxon>
        <taxon>Gobiiformes</taxon>
        <taxon>Gobioidei</taxon>
        <taxon>Gobiidae</taxon>
        <taxon>Gobiinae</taxon>
        <taxon>Knipowitschia</taxon>
    </lineage>
</organism>
<dbReference type="AlphaFoldDB" id="A0AAV2MP51"/>
<keyword evidence="1" id="KW-0732">Signal</keyword>
<evidence type="ECO:0000313" key="2">
    <source>
        <dbReference type="EMBL" id="CAL1615007.1"/>
    </source>
</evidence>
<evidence type="ECO:0000313" key="3">
    <source>
        <dbReference type="Proteomes" id="UP001497482"/>
    </source>
</evidence>
<accession>A0AAV2MP51</accession>
<sequence>MEVVSVACCLLVRVSSLMPACCALCPHSAPAETAQSSFTRLSSSHTPGGRSSSCAPRHFSLTVLCIFSLSGPCTAPLDSPASRSSLLAPGS</sequence>
<dbReference type="EMBL" id="OZ035831">
    <property type="protein sequence ID" value="CAL1615007.1"/>
    <property type="molecule type" value="Genomic_DNA"/>
</dbReference>
<keyword evidence="3" id="KW-1185">Reference proteome</keyword>
<gene>
    <name evidence="2" type="ORF">KC01_LOCUS41021</name>
</gene>
<evidence type="ECO:0000256" key="1">
    <source>
        <dbReference type="SAM" id="SignalP"/>
    </source>
</evidence>
<feature type="signal peptide" evidence="1">
    <location>
        <begin position="1"/>
        <end position="23"/>
    </location>
</feature>
<proteinExistence type="predicted"/>